<name>A0AAW1NB97_POPJA</name>
<evidence type="ECO:0000259" key="1">
    <source>
        <dbReference type="Pfam" id="PF13843"/>
    </source>
</evidence>
<dbReference type="AlphaFoldDB" id="A0AAW1NB97"/>
<feature type="domain" description="PiggyBac transposable element-derived protein" evidence="1">
    <location>
        <begin position="87"/>
        <end position="164"/>
    </location>
</feature>
<dbReference type="PANTHER" id="PTHR47055:SF3">
    <property type="entry name" value="PHORBOL-ESTER_DAG-TYPE DOMAIN-CONTAINING PROTEIN"/>
    <property type="match status" value="1"/>
</dbReference>
<evidence type="ECO:0000313" key="2">
    <source>
        <dbReference type="EMBL" id="KAK9754739.1"/>
    </source>
</evidence>
<dbReference type="Proteomes" id="UP001458880">
    <property type="component" value="Unassembled WGS sequence"/>
</dbReference>
<sequence>MAYDDNLNVGDGDDVGLADNLSRHQLQARAEIIVQNNNDVEGTDVAVEYSGENPGKVDITWMEGDLVPSQKVFPNESIVAFKNLTIVDTFEKFIDKEIVDYLIEELTNCALFQSGTDSRVTHEEMKYFIAILIRTSYNSLPGRKYYCESRTDIRNAMVSDVMKRTDSDKF</sequence>
<reference evidence="2 3" key="1">
    <citation type="journal article" date="2024" name="BMC Genomics">
        <title>De novo assembly and annotation of Popillia japonica's genome with initial clues to its potential as an invasive pest.</title>
        <authorList>
            <person name="Cucini C."/>
            <person name="Boschi S."/>
            <person name="Funari R."/>
            <person name="Cardaioli E."/>
            <person name="Iannotti N."/>
            <person name="Marturano G."/>
            <person name="Paoli F."/>
            <person name="Bruttini M."/>
            <person name="Carapelli A."/>
            <person name="Frati F."/>
            <person name="Nardi F."/>
        </authorList>
    </citation>
    <scope>NUCLEOTIDE SEQUENCE [LARGE SCALE GENOMIC DNA]</scope>
    <source>
        <strain evidence="2">DMR45628</strain>
    </source>
</reference>
<dbReference type="Pfam" id="PF13843">
    <property type="entry name" value="DDE_Tnp_1_7"/>
    <property type="match status" value="1"/>
</dbReference>
<keyword evidence="3" id="KW-1185">Reference proteome</keyword>
<proteinExistence type="predicted"/>
<dbReference type="PANTHER" id="PTHR47055">
    <property type="entry name" value="DDE_TNP_1_7 DOMAIN-CONTAINING PROTEIN"/>
    <property type="match status" value="1"/>
</dbReference>
<protein>
    <submittedName>
        <fullName evidence="2">Transposase IS4</fullName>
    </submittedName>
</protein>
<organism evidence="2 3">
    <name type="scientific">Popillia japonica</name>
    <name type="common">Japanese beetle</name>
    <dbReference type="NCBI Taxonomy" id="7064"/>
    <lineage>
        <taxon>Eukaryota</taxon>
        <taxon>Metazoa</taxon>
        <taxon>Ecdysozoa</taxon>
        <taxon>Arthropoda</taxon>
        <taxon>Hexapoda</taxon>
        <taxon>Insecta</taxon>
        <taxon>Pterygota</taxon>
        <taxon>Neoptera</taxon>
        <taxon>Endopterygota</taxon>
        <taxon>Coleoptera</taxon>
        <taxon>Polyphaga</taxon>
        <taxon>Scarabaeiformia</taxon>
        <taxon>Scarabaeidae</taxon>
        <taxon>Rutelinae</taxon>
        <taxon>Popillia</taxon>
    </lineage>
</organism>
<dbReference type="InterPro" id="IPR029526">
    <property type="entry name" value="PGBD"/>
</dbReference>
<gene>
    <name evidence="2" type="ORF">QE152_g998</name>
</gene>
<accession>A0AAW1NB97</accession>
<dbReference type="InterPro" id="IPR052638">
    <property type="entry name" value="PiggyBac_TE-derived"/>
</dbReference>
<dbReference type="EMBL" id="JASPKY010000005">
    <property type="protein sequence ID" value="KAK9754739.1"/>
    <property type="molecule type" value="Genomic_DNA"/>
</dbReference>
<dbReference type="GO" id="GO:0043565">
    <property type="term" value="F:sequence-specific DNA binding"/>
    <property type="evidence" value="ECO:0007669"/>
    <property type="project" value="TreeGrafter"/>
</dbReference>
<evidence type="ECO:0000313" key="3">
    <source>
        <dbReference type="Proteomes" id="UP001458880"/>
    </source>
</evidence>
<comment type="caution">
    <text evidence="2">The sequence shown here is derived from an EMBL/GenBank/DDBJ whole genome shotgun (WGS) entry which is preliminary data.</text>
</comment>